<dbReference type="Proteomes" id="UP000309544">
    <property type="component" value="Unassembled WGS sequence"/>
</dbReference>
<evidence type="ECO:0000256" key="1">
    <source>
        <dbReference type="ARBA" id="ARBA00022723"/>
    </source>
</evidence>
<reference evidence="3 4" key="1">
    <citation type="submission" date="2019-05" db="EMBL/GenBank/DDBJ databases">
        <title>Draft Whole-Genome sequence of the green sulfur bacterium Prosthecochloris vibrioformis DSM 260.</title>
        <authorList>
            <person name="Meyer T.E."/>
            <person name="Kyndt J.A."/>
        </authorList>
    </citation>
    <scope>NUCLEOTIDE SEQUENCE [LARGE SCALE GENOMIC DNA]</scope>
    <source>
        <strain evidence="3 4">DSM 260</strain>
    </source>
</reference>
<dbReference type="GO" id="GO:0046872">
    <property type="term" value="F:metal ion binding"/>
    <property type="evidence" value="ECO:0007669"/>
    <property type="project" value="UniProtKB-KW"/>
</dbReference>
<dbReference type="AlphaFoldDB" id="A0A5C4S3N0"/>
<organism evidence="3 4">
    <name type="scientific">Prosthecochloris vibrioformis</name>
    <name type="common">Chlorobium vibrioforme</name>
    <dbReference type="NCBI Taxonomy" id="1098"/>
    <lineage>
        <taxon>Bacteria</taxon>
        <taxon>Pseudomonadati</taxon>
        <taxon>Chlorobiota</taxon>
        <taxon>Chlorobiia</taxon>
        <taxon>Chlorobiales</taxon>
        <taxon>Chlorobiaceae</taxon>
        <taxon>Prosthecochloris</taxon>
    </lineage>
</organism>
<dbReference type="EMBL" id="VDCI01000001">
    <property type="protein sequence ID" value="TNJ38106.1"/>
    <property type="molecule type" value="Genomic_DNA"/>
</dbReference>
<dbReference type="InterPro" id="IPR002762">
    <property type="entry name" value="CbiX-like"/>
</dbReference>
<dbReference type="Pfam" id="PF01903">
    <property type="entry name" value="CbiX"/>
    <property type="match status" value="1"/>
</dbReference>
<dbReference type="CDD" id="cd03416">
    <property type="entry name" value="CbiX_SirB_N"/>
    <property type="match status" value="1"/>
</dbReference>
<sequence length="301" mass="34006">MLPLILSGCNTASESPDTLVQQEQDQQKTGVLLVSHGSHSETWRTTLFKLEDNVRERIIGNTHVDGIKSAFMEYTEPSIATRLKEFDKEGYSDVIIVPILLTVSSHSFDDIPTIVGIKENPESVEMLKLEKIERYTPEAEVHITPLLDFQEILQDNVLRRARDLSQNPEEEGLALIGYGSEPYKEEWTKLFEATADHVAAETGIDTYSIGWCGHIVRYSPDSTTTAVERVLEKEKRAIVIPALVAFDENFQIRIIGGGIEKVDNNQERVLYKPDSILPDPGVEKWIVDISHEYSKIIDKKQ</sequence>
<dbReference type="SUPFAM" id="SSF53800">
    <property type="entry name" value="Chelatase"/>
    <property type="match status" value="1"/>
</dbReference>
<keyword evidence="1" id="KW-0479">Metal-binding</keyword>
<keyword evidence="4" id="KW-1185">Reference proteome</keyword>
<protein>
    <submittedName>
        <fullName evidence="3">Cobalamin biosynthesis protein CbiX</fullName>
    </submittedName>
</protein>
<keyword evidence="2" id="KW-0456">Lyase</keyword>
<evidence type="ECO:0000313" key="4">
    <source>
        <dbReference type="Proteomes" id="UP000309544"/>
    </source>
</evidence>
<dbReference type="InterPro" id="IPR050963">
    <property type="entry name" value="Sirohydro_Cobaltochel/CbiX"/>
</dbReference>
<dbReference type="Gene3D" id="3.40.50.1400">
    <property type="match status" value="1"/>
</dbReference>
<dbReference type="PANTHER" id="PTHR33542">
    <property type="entry name" value="SIROHYDROCHLORIN FERROCHELATASE, CHLOROPLASTIC"/>
    <property type="match status" value="1"/>
</dbReference>
<dbReference type="RefSeq" id="WP_083188255.1">
    <property type="nucleotide sequence ID" value="NZ_VDCI01000001.1"/>
</dbReference>
<comment type="caution">
    <text evidence="3">The sequence shown here is derived from an EMBL/GenBank/DDBJ whole genome shotgun (WGS) entry which is preliminary data.</text>
</comment>
<accession>A0A5C4S3N0</accession>
<evidence type="ECO:0000256" key="2">
    <source>
        <dbReference type="ARBA" id="ARBA00023239"/>
    </source>
</evidence>
<name>A0A5C4S3N0_PROVB</name>
<dbReference type="PANTHER" id="PTHR33542:SF3">
    <property type="entry name" value="SIROHYDROCHLORIN FERROCHELATASE, CHLOROPLASTIC"/>
    <property type="match status" value="1"/>
</dbReference>
<evidence type="ECO:0000313" key="3">
    <source>
        <dbReference type="EMBL" id="TNJ38106.1"/>
    </source>
</evidence>
<dbReference type="GO" id="GO:0016829">
    <property type="term" value="F:lyase activity"/>
    <property type="evidence" value="ECO:0007669"/>
    <property type="project" value="UniProtKB-KW"/>
</dbReference>
<gene>
    <name evidence="3" type="ORF">FGF68_02695</name>
</gene>
<proteinExistence type="predicted"/>